<dbReference type="SMART" id="SM00388">
    <property type="entry name" value="HisKA"/>
    <property type="match status" value="1"/>
</dbReference>
<dbReference type="Gene3D" id="1.10.287.130">
    <property type="match status" value="1"/>
</dbReference>
<dbReference type="Pfam" id="PF00512">
    <property type="entry name" value="HisKA"/>
    <property type="match status" value="1"/>
</dbReference>
<dbReference type="SMART" id="SM00091">
    <property type="entry name" value="PAS"/>
    <property type="match status" value="1"/>
</dbReference>
<keyword evidence="7" id="KW-0067">ATP-binding</keyword>
<evidence type="ECO:0000259" key="9">
    <source>
        <dbReference type="PROSITE" id="PS50109"/>
    </source>
</evidence>
<dbReference type="InterPro" id="IPR036890">
    <property type="entry name" value="HATPase_C_sf"/>
</dbReference>
<keyword evidence="5" id="KW-0547">Nucleotide-binding</keyword>
<evidence type="ECO:0000256" key="2">
    <source>
        <dbReference type="ARBA" id="ARBA00012438"/>
    </source>
</evidence>
<dbReference type="NCBIfam" id="TIGR00229">
    <property type="entry name" value="sensory_box"/>
    <property type="match status" value="1"/>
</dbReference>
<evidence type="ECO:0000256" key="5">
    <source>
        <dbReference type="ARBA" id="ARBA00022741"/>
    </source>
</evidence>
<evidence type="ECO:0000313" key="11">
    <source>
        <dbReference type="Proteomes" id="UP001258181"/>
    </source>
</evidence>
<keyword evidence="11" id="KW-1185">Reference proteome</keyword>
<dbReference type="InterPro" id="IPR003661">
    <property type="entry name" value="HisK_dim/P_dom"/>
</dbReference>
<dbReference type="InterPro" id="IPR000014">
    <property type="entry name" value="PAS"/>
</dbReference>
<evidence type="ECO:0000313" key="10">
    <source>
        <dbReference type="EMBL" id="MDR7071228.1"/>
    </source>
</evidence>
<dbReference type="Proteomes" id="UP001258181">
    <property type="component" value="Unassembled WGS sequence"/>
</dbReference>
<comment type="catalytic activity">
    <reaction evidence="1">
        <text>ATP + protein L-histidine = ADP + protein N-phospho-L-histidine.</text>
        <dbReference type="EC" id="2.7.13.3"/>
    </reaction>
</comment>
<dbReference type="InterPro" id="IPR005467">
    <property type="entry name" value="His_kinase_dom"/>
</dbReference>
<sequence length="478" mass="54730">MNKQYEEAELWRIADFHTHTLSNCPIHLFGLRKDSKGNYTYTYSAGSMFDKLGISTPLPGGKLHQLYSEEWMSQWIPQIEKSFVGKVEFVDTDLPNQMIKTVLYPVKDKNKIVAEVVGTSYMLPKQEMQKDGEIQSLQRFKQLFNHVMDAIILCHHDFRIAELNAKACELLRMERHDLINKNAADFFMKNGKIMAKKREHLMNSQKVSGEFRFKTADGIFKEIEYTCEKEIVENFYVIILKDITERKITEQKLLKAETLNVVGELAAGVAHEIRNPLTSLKGFVQLIQNQTGDYDQYLSIILSEVDRIEHIIKEFLVLSKSNSQNFELANVGEIIQDTVQLLNTQAIMRNIEILTEYEEDLPLIYCDPMQLKQVFINFVKNGIEASGVGGCVKIVMKKKNKESIQIQIRDNGCGMDEEVFRNIGKPFYTTKEDGTGLGLMVSSNIIKHHNGRLDVQSEKGKGTNFMITIPIHTENSTV</sequence>
<accession>A0ABU1TVK3</accession>
<dbReference type="Pfam" id="PF13426">
    <property type="entry name" value="PAS_9"/>
    <property type="match status" value="1"/>
</dbReference>
<dbReference type="SUPFAM" id="SSF55785">
    <property type="entry name" value="PYP-like sensor domain (PAS domain)"/>
    <property type="match status" value="1"/>
</dbReference>
<keyword evidence="6" id="KW-0418">Kinase</keyword>
<evidence type="ECO:0000256" key="4">
    <source>
        <dbReference type="ARBA" id="ARBA00022679"/>
    </source>
</evidence>
<evidence type="ECO:0000256" key="1">
    <source>
        <dbReference type="ARBA" id="ARBA00000085"/>
    </source>
</evidence>
<feature type="domain" description="Histidine kinase" evidence="9">
    <location>
        <begin position="268"/>
        <end position="473"/>
    </location>
</feature>
<dbReference type="SUPFAM" id="SSF55874">
    <property type="entry name" value="ATPase domain of HSP90 chaperone/DNA topoisomerase II/histidine kinase"/>
    <property type="match status" value="1"/>
</dbReference>
<dbReference type="InterPro" id="IPR004358">
    <property type="entry name" value="Sig_transdc_His_kin-like_C"/>
</dbReference>
<organism evidence="10 11">
    <name type="scientific">Fictibacillus barbaricus</name>
    <dbReference type="NCBI Taxonomy" id="182136"/>
    <lineage>
        <taxon>Bacteria</taxon>
        <taxon>Bacillati</taxon>
        <taxon>Bacillota</taxon>
        <taxon>Bacilli</taxon>
        <taxon>Bacillales</taxon>
        <taxon>Fictibacillaceae</taxon>
        <taxon>Fictibacillus</taxon>
    </lineage>
</organism>
<dbReference type="CDD" id="cd00130">
    <property type="entry name" value="PAS"/>
    <property type="match status" value="1"/>
</dbReference>
<evidence type="ECO:0000256" key="7">
    <source>
        <dbReference type="ARBA" id="ARBA00022840"/>
    </source>
</evidence>
<keyword evidence="8" id="KW-0902">Two-component regulatory system</keyword>
<dbReference type="EMBL" id="JAVDWA010000001">
    <property type="protein sequence ID" value="MDR7071228.1"/>
    <property type="molecule type" value="Genomic_DNA"/>
</dbReference>
<dbReference type="RefSeq" id="WP_310255684.1">
    <property type="nucleotide sequence ID" value="NZ_JAVDWA010000001.1"/>
</dbReference>
<dbReference type="InterPro" id="IPR035965">
    <property type="entry name" value="PAS-like_dom_sf"/>
</dbReference>
<dbReference type="PRINTS" id="PR00344">
    <property type="entry name" value="BCTRLSENSOR"/>
</dbReference>
<dbReference type="InterPro" id="IPR003594">
    <property type="entry name" value="HATPase_dom"/>
</dbReference>
<evidence type="ECO:0000256" key="8">
    <source>
        <dbReference type="ARBA" id="ARBA00023012"/>
    </source>
</evidence>
<dbReference type="PROSITE" id="PS50109">
    <property type="entry name" value="HIS_KIN"/>
    <property type="match status" value="1"/>
</dbReference>
<protein>
    <recommendedName>
        <fullName evidence="2">histidine kinase</fullName>
        <ecNumber evidence="2">2.7.13.3</ecNumber>
    </recommendedName>
</protein>
<evidence type="ECO:0000256" key="6">
    <source>
        <dbReference type="ARBA" id="ARBA00022777"/>
    </source>
</evidence>
<dbReference type="EC" id="2.7.13.3" evidence="2"/>
<comment type="caution">
    <text evidence="10">The sequence shown here is derived from an EMBL/GenBank/DDBJ whole genome shotgun (WGS) entry which is preliminary data.</text>
</comment>
<dbReference type="CDD" id="cd00082">
    <property type="entry name" value="HisKA"/>
    <property type="match status" value="1"/>
</dbReference>
<dbReference type="Gene3D" id="3.30.565.10">
    <property type="entry name" value="Histidine kinase-like ATPase, C-terminal domain"/>
    <property type="match status" value="1"/>
</dbReference>
<dbReference type="SMART" id="SM00387">
    <property type="entry name" value="HATPase_c"/>
    <property type="match status" value="1"/>
</dbReference>
<proteinExistence type="predicted"/>
<dbReference type="PANTHER" id="PTHR43065">
    <property type="entry name" value="SENSOR HISTIDINE KINASE"/>
    <property type="match status" value="1"/>
</dbReference>
<evidence type="ECO:0000256" key="3">
    <source>
        <dbReference type="ARBA" id="ARBA00022553"/>
    </source>
</evidence>
<reference evidence="10 11" key="1">
    <citation type="submission" date="2023-07" db="EMBL/GenBank/DDBJ databases">
        <title>Sorghum-associated microbial communities from plants grown in Nebraska, USA.</title>
        <authorList>
            <person name="Schachtman D."/>
        </authorList>
    </citation>
    <scope>NUCLEOTIDE SEQUENCE [LARGE SCALE GENOMIC DNA]</scope>
    <source>
        <strain evidence="10 11">BE211</strain>
    </source>
</reference>
<keyword evidence="4" id="KW-0808">Transferase</keyword>
<dbReference type="Gene3D" id="3.30.450.20">
    <property type="entry name" value="PAS domain"/>
    <property type="match status" value="1"/>
</dbReference>
<dbReference type="PANTHER" id="PTHR43065:SF34">
    <property type="entry name" value="SPORULATION KINASE A"/>
    <property type="match status" value="1"/>
</dbReference>
<dbReference type="Pfam" id="PF02518">
    <property type="entry name" value="HATPase_c"/>
    <property type="match status" value="1"/>
</dbReference>
<gene>
    <name evidence="10" type="ORF">J2X07_000203</name>
</gene>
<dbReference type="SUPFAM" id="SSF47384">
    <property type="entry name" value="Homodimeric domain of signal transducing histidine kinase"/>
    <property type="match status" value="1"/>
</dbReference>
<name>A0ABU1TVK3_9BACL</name>
<keyword evidence="3" id="KW-0597">Phosphoprotein</keyword>
<dbReference type="InterPro" id="IPR036097">
    <property type="entry name" value="HisK_dim/P_sf"/>
</dbReference>